<accession>A0A3P1VFL9</accession>
<dbReference type="Proteomes" id="UP000281771">
    <property type="component" value="Unassembled WGS sequence"/>
</dbReference>
<dbReference type="AlphaFoldDB" id="A0A3P1VFL9"/>
<sequence>MPTSSNKQMMKKKAGKIGKLFGAANMVFRVIPDTVEIVGQITDKAAPIVDKHLERQHQYKQSLVTIPNLLDVDVQQASEYLEGLGLEVMTILAKPQKKYAKAHIGEVVAMMPRSGRVQPGSLVKLYYVDDVVIEASKKEIPLPDVTGSLISEAQELLEHLGYQVEIFPIKPRPQYANVTVNQVISMSPNPHLSWAPIKKGQIIKLFYLDMASKEASCHLQKAKQAKKATNTQVIKQNVDKIRQMLPIRKR</sequence>
<dbReference type="EMBL" id="RQZA01000001">
    <property type="protein sequence ID" value="RRD32548.1"/>
    <property type="molecule type" value="Genomic_DNA"/>
</dbReference>
<evidence type="ECO:0000313" key="3">
    <source>
        <dbReference type="Proteomes" id="UP000281771"/>
    </source>
</evidence>
<dbReference type="InterPro" id="IPR005543">
    <property type="entry name" value="PASTA_dom"/>
</dbReference>
<dbReference type="CDD" id="cd06577">
    <property type="entry name" value="PASTA_pknB"/>
    <property type="match status" value="2"/>
</dbReference>
<evidence type="ECO:0000256" key="1">
    <source>
        <dbReference type="ARBA" id="ARBA00004162"/>
    </source>
</evidence>
<dbReference type="STRING" id="1123309.GCA_000377005_01629"/>
<keyword evidence="3" id="KW-1185">Reference proteome</keyword>
<gene>
    <name evidence="2" type="ORF">EII38_02090</name>
</gene>
<proteinExistence type="predicted"/>
<dbReference type="RefSeq" id="WP_124775623.1">
    <property type="nucleotide sequence ID" value="NZ_RQZA01000001.1"/>
</dbReference>
<dbReference type="Gene3D" id="3.30.10.20">
    <property type="match status" value="1"/>
</dbReference>
<organism evidence="2 3">
    <name type="scientific">Streptococcus minor</name>
    <dbReference type="NCBI Taxonomy" id="229549"/>
    <lineage>
        <taxon>Bacteria</taxon>
        <taxon>Bacillati</taxon>
        <taxon>Bacillota</taxon>
        <taxon>Bacilli</taxon>
        <taxon>Lactobacillales</taxon>
        <taxon>Streptococcaceae</taxon>
        <taxon>Streptococcus</taxon>
    </lineage>
</organism>
<reference evidence="2 3" key="1">
    <citation type="submission" date="2018-11" db="EMBL/GenBank/DDBJ databases">
        <title>Genomes From Bacteria Associated with the Canine Oral Cavity: a Test Case for Automated Genome-Based Taxonomic Assignment.</title>
        <authorList>
            <person name="Coil D.A."/>
            <person name="Jospin G."/>
            <person name="Darling A.E."/>
            <person name="Wallis C."/>
            <person name="Davis I.J."/>
            <person name="Harris S."/>
            <person name="Eisen J.A."/>
            <person name="Holcombe L.J."/>
            <person name="O'Flynn C."/>
        </authorList>
    </citation>
    <scope>NUCLEOTIDE SEQUENCE [LARGE SCALE GENOMIC DNA]</scope>
    <source>
        <strain evidence="2 3">OH4621_COT-116</strain>
    </source>
</reference>
<name>A0A3P1VFL9_9STRE</name>
<evidence type="ECO:0000313" key="2">
    <source>
        <dbReference type="EMBL" id="RRD32548.1"/>
    </source>
</evidence>
<comment type="caution">
    <text evidence="2">The sequence shown here is derived from an EMBL/GenBank/DDBJ whole genome shotgun (WGS) entry which is preliminary data.</text>
</comment>
<comment type="subcellular location">
    <subcellularLocation>
        <location evidence="1">Cell membrane</location>
        <topology evidence="1">Single-pass membrane protein</topology>
    </subcellularLocation>
</comment>
<protein>
    <submittedName>
        <fullName evidence="2">PASTA domain-containing protein</fullName>
    </submittedName>
</protein>